<evidence type="ECO:0000313" key="2">
    <source>
        <dbReference type="EMBL" id="KAG8079442.1"/>
    </source>
</evidence>
<reference evidence="2" key="1">
    <citation type="journal article" date="2021" name="bioRxiv">
        <title>Whole Genome Assembly and Annotation of Northern Wild Rice, Zizania palustris L., Supports a Whole Genome Duplication in the Zizania Genus.</title>
        <authorList>
            <person name="Haas M."/>
            <person name="Kono T."/>
            <person name="Macchietto M."/>
            <person name="Millas R."/>
            <person name="McGilp L."/>
            <person name="Shao M."/>
            <person name="Duquette J."/>
            <person name="Hirsch C.N."/>
            <person name="Kimball J."/>
        </authorList>
    </citation>
    <scope>NUCLEOTIDE SEQUENCE</scope>
    <source>
        <tissue evidence="2">Fresh leaf tissue</tissue>
    </source>
</reference>
<sequence>MREQLEHEDDMGRARSTAPVVVRVHLGAVSNKRLRRALMQQRRGTRKERKRPVGGDVGESELLPPPPPSPLRIASAREGGEERSGRRR</sequence>
<keyword evidence="3" id="KW-1185">Reference proteome</keyword>
<comment type="caution">
    <text evidence="2">The sequence shown here is derived from an EMBL/GenBank/DDBJ whole genome shotgun (WGS) entry which is preliminary data.</text>
</comment>
<feature type="region of interest" description="Disordered" evidence="1">
    <location>
        <begin position="1"/>
        <end position="20"/>
    </location>
</feature>
<accession>A0A8J5VP02</accession>
<dbReference type="Proteomes" id="UP000729402">
    <property type="component" value="Unassembled WGS sequence"/>
</dbReference>
<evidence type="ECO:0000313" key="3">
    <source>
        <dbReference type="Proteomes" id="UP000729402"/>
    </source>
</evidence>
<dbReference type="EMBL" id="JAAALK010000282">
    <property type="protein sequence ID" value="KAG8079442.1"/>
    <property type="molecule type" value="Genomic_DNA"/>
</dbReference>
<gene>
    <name evidence="2" type="ORF">GUJ93_ZPchr0007g3440</name>
</gene>
<feature type="compositionally biased region" description="Basic residues" evidence="1">
    <location>
        <begin position="43"/>
        <end position="52"/>
    </location>
</feature>
<evidence type="ECO:0000256" key="1">
    <source>
        <dbReference type="SAM" id="MobiDB-lite"/>
    </source>
</evidence>
<feature type="region of interest" description="Disordered" evidence="1">
    <location>
        <begin position="33"/>
        <end position="88"/>
    </location>
</feature>
<reference evidence="2" key="2">
    <citation type="submission" date="2021-02" db="EMBL/GenBank/DDBJ databases">
        <authorList>
            <person name="Kimball J.A."/>
            <person name="Haas M.W."/>
            <person name="Macchietto M."/>
            <person name="Kono T."/>
            <person name="Duquette J."/>
            <person name="Shao M."/>
        </authorList>
    </citation>
    <scope>NUCLEOTIDE SEQUENCE</scope>
    <source>
        <tissue evidence="2">Fresh leaf tissue</tissue>
    </source>
</reference>
<name>A0A8J5VP02_ZIZPA</name>
<dbReference type="AlphaFoldDB" id="A0A8J5VP02"/>
<feature type="compositionally biased region" description="Basic and acidic residues" evidence="1">
    <location>
        <begin position="1"/>
        <end position="13"/>
    </location>
</feature>
<organism evidence="2 3">
    <name type="scientific">Zizania palustris</name>
    <name type="common">Northern wild rice</name>
    <dbReference type="NCBI Taxonomy" id="103762"/>
    <lineage>
        <taxon>Eukaryota</taxon>
        <taxon>Viridiplantae</taxon>
        <taxon>Streptophyta</taxon>
        <taxon>Embryophyta</taxon>
        <taxon>Tracheophyta</taxon>
        <taxon>Spermatophyta</taxon>
        <taxon>Magnoliopsida</taxon>
        <taxon>Liliopsida</taxon>
        <taxon>Poales</taxon>
        <taxon>Poaceae</taxon>
        <taxon>BOP clade</taxon>
        <taxon>Oryzoideae</taxon>
        <taxon>Oryzeae</taxon>
        <taxon>Zizaniinae</taxon>
        <taxon>Zizania</taxon>
    </lineage>
</organism>
<proteinExistence type="predicted"/>
<feature type="compositionally biased region" description="Basic and acidic residues" evidence="1">
    <location>
        <begin position="78"/>
        <end position="88"/>
    </location>
</feature>
<protein>
    <submittedName>
        <fullName evidence="2">Uncharacterized protein</fullName>
    </submittedName>
</protein>